<dbReference type="Gene3D" id="3.40.190.10">
    <property type="entry name" value="Periplasmic binding protein-like II"/>
    <property type="match status" value="1"/>
</dbReference>
<name>A0ABQ6Y8L5_9GAMM</name>
<dbReference type="PANTHER" id="PTHR42928">
    <property type="entry name" value="TRICARBOXYLATE-BINDING PROTEIN"/>
    <property type="match status" value="1"/>
</dbReference>
<dbReference type="SUPFAM" id="SSF53850">
    <property type="entry name" value="Periplasmic binding protein-like II"/>
    <property type="match status" value="1"/>
</dbReference>
<keyword evidence="4" id="KW-1185">Reference proteome</keyword>
<dbReference type="CDD" id="cd07012">
    <property type="entry name" value="PBP2_Bug_TTT"/>
    <property type="match status" value="1"/>
</dbReference>
<dbReference type="EMBL" id="AQPF01000012">
    <property type="protein sequence ID" value="KAF0805942.1"/>
    <property type="molecule type" value="Genomic_DNA"/>
</dbReference>
<dbReference type="InterPro" id="IPR042100">
    <property type="entry name" value="Bug_dom1"/>
</dbReference>
<sequence length="321" mass="33951">MKITKSLSLAMTVALPALLASSLSLAEDFPVRPITEIVPYPAGGSTDLSGRAFAEALSDYFGVNVVADNRSGGGGSVGISALARARADGYTIGVAPVGTIANQPHMHRTPYSAESFDYLCQFYYGPEVLVVKPDSPFGTLEEVIDYAKAHPGKLSFGTPGPGTLPHLDMLRLQQITGIELTHVPFAGDGPGLTALMGGHVDLYMALPNTVTDRNLDAVAIFSEEPMASLPGIKTVKAQGYDMTASVSGGLVAPKGLPSAIKQKLVEGCEQATKSEELKTVLGRVGFEARYLGPDEFRQLVEQTSEVNGRLIKEVIKKDGSR</sequence>
<dbReference type="PANTHER" id="PTHR42928:SF5">
    <property type="entry name" value="BLR1237 PROTEIN"/>
    <property type="match status" value="1"/>
</dbReference>
<comment type="caution">
    <text evidence="3">The sequence shown here is derived from an EMBL/GenBank/DDBJ whole genome shotgun (WGS) entry which is preliminary data.</text>
</comment>
<feature type="chain" id="PRO_5046770722" description="Tripartite-type tricarboxylate transporter, receptor component TctC" evidence="2">
    <location>
        <begin position="27"/>
        <end position="321"/>
    </location>
</feature>
<dbReference type="InterPro" id="IPR005064">
    <property type="entry name" value="BUG"/>
</dbReference>
<dbReference type="Proteomes" id="UP000771797">
    <property type="component" value="Unassembled WGS sequence"/>
</dbReference>
<dbReference type="PIRSF" id="PIRSF017082">
    <property type="entry name" value="YflP"/>
    <property type="match status" value="1"/>
</dbReference>
<evidence type="ECO:0000313" key="3">
    <source>
        <dbReference type="EMBL" id="KAF0805942.1"/>
    </source>
</evidence>
<evidence type="ECO:0000313" key="4">
    <source>
        <dbReference type="Proteomes" id="UP000771797"/>
    </source>
</evidence>
<dbReference type="RefSeq" id="WP_159660661.1">
    <property type="nucleotide sequence ID" value="NZ_AQPF01000012.1"/>
</dbReference>
<reference evidence="3 4" key="1">
    <citation type="submission" date="2012-09" db="EMBL/GenBank/DDBJ databases">
        <title>Genome Sequence of alkane-degrading Bacterium Alcanivorax sp. 6-D-6.</title>
        <authorList>
            <person name="Lai Q."/>
            <person name="Shao Z."/>
        </authorList>
    </citation>
    <scope>NUCLEOTIDE SEQUENCE [LARGE SCALE GENOMIC DNA]</scope>
    <source>
        <strain evidence="3 4">6-D-6</strain>
    </source>
</reference>
<protein>
    <recommendedName>
        <fullName evidence="5">Tripartite-type tricarboxylate transporter, receptor component TctC</fullName>
    </recommendedName>
</protein>
<comment type="similarity">
    <text evidence="1">Belongs to the UPF0065 (bug) family.</text>
</comment>
<evidence type="ECO:0000256" key="2">
    <source>
        <dbReference type="SAM" id="SignalP"/>
    </source>
</evidence>
<feature type="signal peptide" evidence="2">
    <location>
        <begin position="1"/>
        <end position="26"/>
    </location>
</feature>
<dbReference type="Gene3D" id="3.40.190.150">
    <property type="entry name" value="Bordetella uptake gene, domain 1"/>
    <property type="match status" value="1"/>
</dbReference>
<dbReference type="Pfam" id="PF03401">
    <property type="entry name" value="TctC"/>
    <property type="match status" value="1"/>
</dbReference>
<proteinExistence type="inferred from homology"/>
<gene>
    <name evidence="3" type="ORF">A6D6_01998</name>
</gene>
<accession>A0ABQ6Y8L5</accession>
<evidence type="ECO:0008006" key="5">
    <source>
        <dbReference type="Google" id="ProtNLM"/>
    </source>
</evidence>
<keyword evidence="2" id="KW-0732">Signal</keyword>
<organism evidence="3 4">
    <name type="scientific">Alcanivorax xiamenensis</name>
    <dbReference type="NCBI Taxonomy" id="1177156"/>
    <lineage>
        <taxon>Bacteria</taxon>
        <taxon>Pseudomonadati</taxon>
        <taxon>Pseudomonadota</taxon>
        <taxon>Gammaproteobacteria</taxon>
        <taxon>Oceanospirillales</taxon>
        <taxon>Alcanivoracaceae</taxon>
        <taxon>Alcanivorax</taxon>
    </lineage>
</organism>
<evidence type="ECO:0000256" key="1">
    <source>
        <dbReference type="ARBA" id="ARBA00006987"/>
    </source>
</evidence>